<evidence type="ECO:0000256" key="1">
    <source>
        <dbReference type="SAM" id="SignalP"/>
    </source>
</evidence>
<feature type="signal peptide" evidence="1">
    <location>
        <begin position="1"/>
        <end position="25"/>
    </location>
</feature>
<organism evidence="2 3">
    <name type="scientific">Quisquiliibacterium transsilvanicum</name>
    <dbReference type="NCBI Taxonomy" id="1549638"/>
    <lineage>
        <taxon>Bacteria</taxon>
        <taxon>Pseudomonadati</taxon>
        <taxon>Pseudomonadota</taxon>
        <taxon>Betaproteobacteria</taxon>
        <taxon>Burkholderiales</taxon>
        <taxon>Burkholderiaceae</taxon>
        <taxon>Quisquiliibacterium</taxon>
    </lineage>
</organism>
<reference evidence="2 3" key="1">
    <citation type="submission" date="2020-08" db="EMBL/GenBank/DDBJ databases">
        <title>Genomic Encyclopedia of Type Strains, Phase IV (KMG-IV): sequencing the most valuable type-strain genomes for metagenomic binning, comparative biology and taxonomic classification.</title>
        <authorList>
            <person name="Goeker M."/>
        </authorList>
    </citation>
    <scope>NUCLEOTIDE SEQUENCE [LARGE SCALE GENOMIC DNA]</scope>
    <source>
        <strain evidence="2 3">DSM 29781</strain>
    </source>
</reference>
<gene>
    <name evidence="2" type="ORF">HNQ70_002065</name>
</gene>
<protein>
    <submittedName>
        <fullName evidence="2">Uncharacterized protein</fullName>
    </submittedName>
</protein>
<proteinExistence type="predicted"/>
<dbReference type="AlphaFoldDB" id="A0A7W8M8J8"/>
<dbReference type="EMBL" id="JACHGB010000004">
    <property type="protein sequence ID" value="MBB5272051.1"/>
    <property type="molecule type" value="Genomic_DNA"/>
</dbReference>
<dbReference type="Proteomes" id="UP000532440">
    <property type="component" value="Unassembled WGS sequence"/>
</dbReference>
<comment type="caution">
    <text evidence="2">The sequence shown here is derived from an EMBL/GenBank/DDBJ whole genome shotgun (WGS) entry which is preliminary data.</text>
</comment>
<name>A0A7W8M8J8_9BURK</name>
<evidence type="ECO:0000313" key="3">
    <source>
        <dbReference type="Proteomes" id="UP000532440"/>
    </source>
</evidence>
<keyword evidence="3" id="KW-1185">Reference proteome</keyword>
<feature type="chain" id="PRO_5030725134" evidence="1">
    <location>
        <begin position="26"/>
        <end position="179"/>
    </location>
</feature>
<keyword evidence="1" id="KW-0732">Signal</keyword>
<accession>A0A7W8M8J8</accession>
<evidence type="ECO:0000313" key="2">
    <source>
        <dbReference type="EMBL" id="MBB5272051.1"/>
    </source>
</evidence>
<sequence length="179" mass="19267">MRALRARLAVLACLSLLAAASGALAAMPEILSEAVLATESGTRPVSLPHRLQPGDFAPRGSRVSYRLELRIADPMADFALYIPRISRSGRVILNGLEVGGCGSLPLEAMRCHHRPLFVRPPRSAWRPGSNLIEIEVFANHRQSNGLSAVTIGPADALYREAYLPRHLLQVGSIDALSSG</sequence>
<dbReference type="RefSeq" id="WP_183967083.1">
    <property type="nucleotide sequence ID" value="NZ_BAABEW010000002.1"/>
</dbReference>